<dbReference type="Proteomes" id="UP000215914">
    <property type="component" value="Unassembled WGS sequence"/>
</dbReference>
<keyword evidence="2" id="KW-1185">Reference proteome</keyword>
<accession>A0A9K3IJZ9</accession>
<evidence type="ECO:0000313" key="1">
    <source>
        <dbReference type="EMBL" id="KAF5797806.1"/>
    </source>
</evidence>
<sequence>MLLLIPYCFCVLEQMKDGDNKNVLNTALHLEVSMKKRLDSGQTAHDGPYFLKVNGSG</sequence>
<organism evidence="1 2">
    <name type="scientific">Helianthus annuus</name>
    <name type="common">Common sunflower</name>
    <dbReference type="NCBI Taxonomy" id="4232"/>
    <lineage>
        <taxon>Eukaryota</taxon>
        <taxon>Viridiplantae</taxon>
        <taxon>Streptophyta</taxon>
        <taxon>Embryophyta</taxon>
        <taxon>Tracheophyta</taxon>
        <taxon>Spermatophyta</taxon>
        <taxon>Magnoliopsida</taxon>
        <taxon>eudicotyledons</taxon>
        <taxon>Gunneridae</taxon>
        <taxon>Pentapetalae</taxon>
        <taxon>asterids</taxon>
        <taxon>campanulids</taxon>
        <taxon>Asterales</taxon>
        <taxon>Asteraceae</taxon>
        <taxon>Asteroideae</taxon>
        <taxon>Heliantheae alliance</taxon>
        <taxon>Heliantheae</taxon>
        <taxon>Helianthus</taxon>
    </lineage>
</organism>
<protein>
    <submittedName>
        <fullName evidence="1">Uncharacterized protein</fullName>
    </submittedName>
</protein>
<evidence type="ECO:0000313" key="2">
    <source>
        <dbReference type="Proteomes" id="UP000215914"/>
    </source>
</evidence>
<reference evidence="1" key="2">
    <citation type="submission" date="2020-06" db="EMBL/GenBank/DDBJ databases">
        <title>Helianthus annuus Genome sequencing and assembly Release 2.</title>
        <authorList>
            <person name="Gouzy J."/>
            <person name="Langlade N."/>
            <person name="Munos S."/>
        </authorList>
    </citation>
    <scope>NUCLEOTIDE SEQUENCE</scope>
    <source>
        <tissue evidence="1">Leaves</tissue>
    </source>
</reference>
<name>A0A9K3IJZ9_HELAN</name>
<dbReference type="AlphaFoldDB" id="A0A9K3IJZ9"/>
<comment type="caution">
    <text evidence="1">The sequence shown here is derived from an EMBL/GenBank/DDBJ whole genome shotgun (WGS) entry which is preliminary data.</text>
</comment>
<reference evidence="1" key="1">
    <citation type="journal article" date="2017" name="Nature">
        <title>The sunflower genome provides insights into oil metabolism, flowering and Asterid evolution.</title>
        <authorList>
            <person name="Badouin H."/>
            <person name="Gouzy J."/>
            <person name="Grassa C.J."/>
            <person name="Murat F."/>
            <person name="Staton S.E."/>
            <person name="Cottret L."/>
            <person name="Lelandais-Briere C."/>
            <person name="Owens G.L."/>
            <person name="Carrere S."/>
            <person name="Mayjonade B."/>
            <person name="Legrand L."/>
            <person name="Gill N."/>
            <person name="Kane N.C."/>
            <person name="Bowers J.E."/>
            <person name="Hubner S."/>
            <person name="Bellec A."/>
            <person name="Berard A."/>
            <person name="Berges H."/>
            <person name="Blanchet N."/>
            <person name="Boniface M.C."/>
            <person name="Brunel D."/>
            <person name="Catrice O."/>
            <person name="Chaidir N."/>
            <person name="Claudel C."/>
            <person name="Donnadieu C."/>
            <person name="Faraut T."/>
            <person name="Fievet G."/>
            <person name="Helmstetter N."/>
            <person name="King M."/>
            <person name="Knapp S.J."/>
            <person name="Lai Z."/>
            <person name="Le Paslier M.C."/>
            <person name="Lippi Y."/>
            <person name="Lorenzon L."/>
            <person name="Mandel J.R."/>
            <person name="Marage G."/>
            <person name="Marchand G."/>
            <person name="Marquand E."/>
            <person name="Bret-Mestries E."/>
            <person name="Morien E."/>
            <person name="Nambeesan S."/>
            <person name="Nguyen T."/>
            <person name="Pegot-Espagnet P."/>
            <person name="Pouilly N."/>
            <person name="Raftis F."/>
            <person name="Sallet E."/>
            <person name="Schiex T."/>
            <person name="Thomas J."/>
            <person name="Vandecasteele C."/>
            <person name="Vares D."/>
            <person name="Vear F."/>
            <person name="Vautrin S."/>
            <person name="Crespi M."/>
            <person name="Mangin B."/>
            <person name="Burke J.M."/>
            <person name="Salse J."/>
            <person name="Munos S."/>
            <person name="Vincourt P."/>
            <person name="Rieseberg L.H."/>
            <person name="Langlade N.B."/>
        </authorList>
    </citation>
    <scope>NUCLEOTIDE SEQUENCE</scope>
    <source>
        <tissue evidence="1">Leaves</tissue>
    </source>
</reference>
<dbReference type="EMBL" id="MNCJ02000322">
    <property type="protein sequence ID" value="KAF5797806.1"/>
    <property type="molecule type" value="Genomic_DNA"/>
</dbReference>
<dbReference type="Gramene" id="mRNA:HanXRQr2_Chr07g0285071">
    <property type="protein sequence ID" value="mRNA:HanXRQr2_Chr07g0285071"/>
    <property type="gene ID" value="HanXRQr2_Chr07g0285071"/>
</dbReference>
<proteinExistence type="predicted"/>
<gene>
    <name evidence="1" type="ORF">HanXRQr2_Chr07g0285071</name>
</gene>